<comment type="caution">
    <text evidence="3">The sequence shown here is derived from an EMBL/GenBank/DDBJ whole genome shotgun (WGS) entry which is preliminary data.</text>
</comment>
<dbReference type="InterPro" id="IPR011761">
    <property type="entry name" value="ATP-grasp"/>
</dbReference>
<dbReference type="GO" id="GO:0018169">
    <property type="term" value="F:ribosomal S6-glutamic acid ligase activity"/>
    <property type="evidence" value="ECO:0007669"/>
    <property type="project" value="TreeGrafter"/>
</dbReference>
<dbReference type="Proteomes" id="UP000270342">
    <property type="component" value="Unassembled WGS sequence"/>
</dbReference>
<reference evidence="3 4" key="1">
    <citation type="submission" date="2018-10" db="EMBL/GenBank/DDBJ databases">
        <title>Robbsia sp. DHC34, isolated from soil.</title>
        <authorList>
            <person name="Gao Z.-H."/>
            <person name="Qiu L.-H."/>
        </authorList>
    </citation>
    <scope>NUCLEOTIDE SEQUENCE [LARGE SCALE GENOMIC DNA]</scope>
    <source>
        <strain evidence="3 4">DHC34</strain>
    </source>
</reference>
<feature type="domain" description="ATP-grasp" evidence="2">
    <location>
        <begin position="131"/>
        <end position="311"/>
    </location>
</feature>
<dbReference type="EMBL" id="RBZU01000011">
    <property type="protein sequence ID" value="RKP48663.1"/>
    <property type="molecule type" value="Genomic_DNA"/>
</dbReference>
<protein>
    <submittedName>
        <fullName evidence="3">Alpha-L-glutamate ligase</fullName>
    </submittedName>
</protein>
<dbReference type="GO" id="GO:0005737">
    <property type="term" value="C:cytoplasm"/>
    <property type="evidence" value="ECO:0007669"/>
    <property type="project" value="TreeGrafter"/>
</dbReference>
<dbReference type="PANTHER" id="PTHR21621:SF0">
    <property type="entry name" value="BETA-CITRYLGLUTAMATE SYNTHASE B-RELATED"/>
    <property type="match status" value="1"/>
</dbReference>
<dbReference type="AlphaFoldDB" id="A0A494XM98"/>
<dbReference type="GO" id="GO:0005524">
    <property type="term" value="F:ATP binding"/>
    <property type="evidence" value="ECO:0007669"/>
    <property type="project" value="UniProtKB-UniRule"/>
</dbReference>
<dbReference type="SUPFAM" id="SSF56059">
    <property type="entry name" value="Glutathione synthetase ATP-binding domain-like"/>
    <property type="match status" value="1"/>
</dbReference>
<dbReference type="Pfam" id="PF21068">
    <property type="entry name" value="ATPgraspMvdD"/>
    <property type="match status" value="1"/>
</dbReference>
<dbReference type="InterPro" id="IPR048936">
    <property type="entry name" value="MvdD-like_ATPgrasp"/>
</dbReference>
<accession>A0A494XM98</accession>
<organism evidence="3 4">
    <name type="scientific">Pararobbsia silviterrae</name>
    <dbReference type="NCBI Taxonomy" id="1792498"/>
    <lineage>
        <taxon>Bacteria</taxon>
        <taxon>Pseudomonadati</taxon>
        <taxon>Pseudomonadota</taxon>
        <taxon>Betaproteobacteria</taxon>
        <taxon>Burkholderiales</taxon>
        <taxon>Burkholderiaceae</taxon>
        <taxon>Pararobbsia</taxon>
    </lineage>
</organism>
<evidence type="ECO:0000259" key="2">
    <source>
        <dbReference type="PROSITE" id="PS50975"/>
    </source>
</evidence>
<evidence type="ECO:0000256" key="1">
    <source>
        <dbReference type="PROSITE-ProRule" id="PRU00409"/>
    </source>
</evidence>
<gene>
    <name evidence="3" type="ORF">D7S86_21935</name>
</gene>
<dbReference type="RefSeq" id="WP_121089306.1">
    <property type="nucleotide sequence ID" value="NZ_RBZU01000011.1"/>
</dbReference>
<dbReference type="InterPro" id="IPR013651">
    <property type="entry name" value="ATP-grasp_RimK-type"/>
</dbReference>
<evidence type="ECO:0000313" key="4">
    <source>
        <dbReference type="Proteomes" id="UP000270342"/>
    </source>
</evidence>
<dbReference type="GO" id="GO:0009432">
    <property type="term" value="P:SOS response"/>
    <property type="evidence" value="ECO:0007669"/>
    <property type="project" value="TreeGrafter"/>
</dbReference>
<dbReference type="Pfam" id="PF08443">
    <property type="entry name" value="RimK"/>
    <property type="match status" value="1"/>
</dbReference>
<dbReference type="OrthoDB" id="583309at2"/>
<sequence length="317" mass="34877">MKILIVSSLDDPHALAVMRALAGMRGVDTALLDLSAFSQRLSVSMDFRGGARTYGLHHADGHVSDLGEIGAIWWRRPQPFALSAAMTDPHYRQFAMSEAQTAFRGLWQSLDAFWINAPSKDAIASDKPWQLKLAQQAGLEIPATLITSDPDAARAFWREHDGNVIYKQFLALPQTWRETRRLTQADMAFADTVRETPVIFQRFVEADADIRAIVVGDAIFAAGTDVRAAAYPTDVRMNLDTRYTACSLPPAVHAALLALMREMGLEYGAIDLRRTPDGRYVFLEINPAGQFLYIEMMTGLPISAALAAHLASGSRAA</sequence>
<proteinExistence type="predicted"/>
<keyword evidence="4" id="KW-1185">Reference proteome</keyword>
<keyword evidence="1" id="KW-0547">Nucleotide-binding</keyword>
<dbReference type="PANTHER" id="PTHR21621">
    <property type="entry name" value="RIBOSOMAL PROTEIN S6 MODIFICATION PROTEIN"/>
    <property type="match status" value="1"/>
</dbReference>
<keyword evidence="3" id="KW-0436">Ligase</keyword>
<dbReference type="PROSITE" id="PS50975">
    <property type="entry name" value="ATP_GRASP"/>
    <property type="match status" value="1"/>
</dbReference>
<evidence type="ECO:0000313" key="3">
    <source>
        <dbReference type="EMBL" id="RKP48663.1"/>
    </source>
</evidence>
<keyword evidence="1" id="KW-0067">ATP-binding</keyword>
<name>A0A494XM98_9BURK</name>
<dbReference type="GO" id="GO:0046872">
    <property type="term" value="F:metal ion binding"/>
    <property type="evidence" value="ECO:0007669"/>
    <property type="project" value="InterPro"/>
</dbReference>
<dbReference type="Gene3D" id="3.30.470.20">
    <property type="entry name" value="ATP-grasp fold, B domain"/>
    <property type="match status" value="1"/>
</dbReference>